<evidence type="ECO:0000313" key="5">
    <source>
        <dbReference type="Proteomes" id="UP000182484"/>
    </source>
</evidence>
<evidence type="ECO:0000313" key="2">
    <source>
        <dbReference type="EMBL" id="SBQ20905.1"/>
    </source>
</evidence>
<evidence type="ECO:0000313" key="4">
    <source>
        <dbReference type="EMBL" id="TJX05261.1"/>
    </source>
</evidence>
<accession>A0A1D3H299</accession>
<evidence type="ECO:0000313" key="3">
    <source>
        <dbReference type="EMBL" id="SCW14649.1"/>
    </source>
</evidence>
<reference evidence="2" key="1">
    <citation type="submission" date="2016-06" db="EMBL/GenBank/DDBJ databases">
        <authorList>
            <consortium name="Pathogen Informatics"/>
        </authorList>
    </citation>
    <scope>NUCLEOTIDE SEQUENCE</scope>
    <source>
        <strain evidence="1">WHO F</strain>
    </source>
</reference>
<reference evidence="4 6" key="3">
    <citation type="submission" date="2019-04" db="EMBL/GenBank/DDBJ databases">
        <title>The CDC panel for molecular diagnostics of ciprofloxacin resistance and its use for research and clinical development.</title>
        <authorList>
            <person name="Liu H."/>
            <person name="Tang K."/>
            <person name="Pham C."/>
            <person name="Schmerer M."/>
        </authorList>
    </citation>
    <scope>NUCLEOTIDE SEQUENCE [LARGE SCALE GENOMIC DNA]</scope>
    <source>
        <strain evidence="4 6">LRRBGS_0742</strain>
    </source>
</reference>
<dbReference type="GeneID" id="66753327"/>
<evidence type="ECO:0000313" key="6">
    <source>
        <dbReference type="Proteomes" id="UP000307092"/>
    </source>
</evidence>
<sequence length="122" mass="14102">MKYWLVGASWGGQGHQDQFFVENGYWVLEWESSQQPDQFAKGEKIQVGDRIAIKRMKGQGSSEIKILHIGIVKGVISETNKIICVVDWIVKNLDRNVESRGCFKSIHDPYDKDEWIEKIFCL</sequence>
<organism evidence="3 5">
    <name type="scientific">Neisseria gonorrhoeae</name>
    <dbReference type="NCBI Taxonomy" id="485"/>
    <lineage>
        <taxon>Bacteria</taxon>
        <taxon>Pseudomonadati</taxon>
        <taxon>Pseudomonadota</taxon>
        <taxon>Betaproteobacteria</taxon>
        <taxon>Neisseriales</taxon>
        <taxon>Neisseriaceae</taxon>
        <taxon>Neisseria</taxon>
    </lineage>
</organism>
<name>A0A1D3H299_NEIGO</name>
<dbReference type="EMBL" id="FMTB01000034">
    <property type="protein sequence ID" value="SCW14649.1"/>
    <property type="molecule type" value="Genomic_DNA"/>
</dbReference>
<evidence type="ECO:0000313" key="1">
    <source>
        <dbReference type="EMBL" id="SBN09837.1"/>
    </source>
</evidence>
<dbReference type="EMBL" id="FLKW01000014">
    <property type="protein sequence ID" value="SBN09837.1"/>
    <property type="molecule type" value="Genomic_DNA"/>
</dbReference>
<dbReference type="Proteomes" id="UP000182484">
    <property type="component" value="Unassembled WGS sequence"/>
</dbReference>
<dbReference type="EMBL" id="SUQX01000014">
    <property type="protein sequence ID" value="TJX05261.1"/>
    <property type="molecule type" value="Genomic_DNA"/>
</dbReference>
<dbReference type="RefSeq" id="WP_003688254.1">
    <property type="nucleotide sequence ID" value="NZ_AP018377.1"/>
</dbReference>
<dbReference type="Proteomes" id="UP000239837">
    <property type="component" value="Chromosome"/>
</dbReference>
<protein>
    <submittedName>
        <fullName evidence="1">Phage associated protein</fullName>
    </submittedName>
</protein>
<dbReference type="AlphaFoldDB" id="A0A1D3H299"/>
<gene>
    <name evidence="4" type="ORF">E8M63_08110</name>
    <name evidence="3" type="ORF">ESCNG_40038</name>
    <name evidence="2" type="ORF">WHOF_01169C</name>
    <name evidence="1" type="ORF">WHOF_01259</name>
</gene>
<dbReference type="Proteomes" id="UP000307092">
    <property type="component" value="Unassembled WGS sequence"/>
</dbReference>
<dbReference type="EMBL" id="LT591897">
    <property type="protein sequence ID" value="SBQ20905.1"/>
    <property type="molecule type" value="Genomic_DNA"/>
</dbReference>
<reference evidence="3 5" key="2">
    <citation type="submission" date="2016-09" db="EMBL/GenBank/DDBJ databases">
        <authorList>
            <person name="Kumanski S."/>
            <person name="Beatrice B."/>
        </authorList>
    </citation>
    <scope>NUCLEOTIDE SEQUENCE [LARGE SCALE GENOMIC DNA]</scope>
    <source>
        <strain evidence="3">Mankind</strain>
    </source>
</reference>
<proteinExistence type="predicted"/>